<evidence type="ECO:0000256" key="2">
    <source>
        <dbReference type="SAM" id="Phobius"/>
    </source>
</evidence>
<keyword evidence="2" id="KW-1133">Transmembrane helix</keyword>
<keyword evidence="2" id="KW-0812">Transmembrane</keyword>
<name>A0A239LX97_9ACTN</name>
<dbReference type="EMBL" id="FZOF01000021">
    <property type="protein sequence ID" value="SNT34329.1"/>
    <property type="molecule type" value="Genomic_DNA"/>
</dbReference>
<dbReference type="AlphaFoldDB" id="A0A239LX97"/>
<dbReference type="Pfam" id="PF23636">
    <property type="entry name" value="DUF7144"/>
    <property type="match status" value="1"/>
</dbReference>
<evidence type="ECO:0000256" key="1">
    <source>
        <dbReference type="SAM" id="MobiDB-lite"/>
    </source>
</evidence>
<feature type="transmembrane region" description="Helical" evidence="2">
    <location>
        <begin position="67"/>
        <end position="88"/>
    </location>
</feature>
<reference evidence="4 5" key="1">
    <citation type="submission" date="2017-06" db="EMBL/GenBank/DDBJ databases">
        <authorList>
            <person name="Kim H.J."/>
            <person name="Triplett B.A."/>
        </authorList>
    </citation>
    <scope>NUCLEOTIDE SEQUENCE [LARGE SCALE GENOMIC DNA]</scope>
    <source>
        <strain evidence="4 5">CGMCC 4.1858</strain>
    </source>
</reference>
<organism evidence="4 5">
    <name type="scientific">Actinacidiphila glaucinigra</name>
    <dbReference type="NCBI Taxonomy" id="235986"/>
    <lineage>
        <taxon>Bacteria</taxon>
        <taxon>Bacillati</taxon>
        <taxon>Actinomycetota</taxon>
        <taxon>Actinomycetes</taxon>
        <taxon>Kitasatosporales</taxon>
        <taxon>Streptomycetaceae</taxon>
        <taxon>Actinacidiphila</taxon>
    </lineage>
</organism>
<evidence type="ECO:0000313" key="5">
    <source>
        <dbReference type="Proteomes" id="UP000198280"/>
    </source>
</evidence>
<feature type="transmembrane region" description="Helical" evidence="2">
    <location>
        <begin position="118"/>
        <end position="138"/>
    </location>
</feature>
<feature type="transmembrane region" description="Helical" evidence="2">
    <location>
        <begin position="26"/>
        <end position="47"/>
    </location>
</feature>
<proteinExistence type="predicted"/>
<sequence length="144" mass="14804">MAAMPNSRQGLGGPESSSKTLSGPSLAAGALLMLSGPLSILMGASAIAKDTVLATSSRYAYRFDLTAWGVIHLVVGVALVVAGLGVLMNKSWGRGAGAAVAGISLITQFMFVPYYPAWAIPVMVLDLIIVFALTRFHVGTSGGH</sequence>
<dbReference type="Proteomes" id="UP000198280">
    <property type="component" value="Unassembled WGS sequence"/>
</dbReference>
<protein>
    <recommendedName>
        <fullName evidence="3">DUF7144 domain-containing protein</fullName>
    </recommendedName>
</protein>
<feature type="domain" description="DUF7144" evidence="3">
    <location>
        <begin position="26"/>
        <end position="135"/>
    </location>
</feature>
<accession>A0A239LX97</accession>
<feature type="region of interest" description="Disordered" evidence="1">
    <location>
        <begin position="1"/>
        <end position="21"/>
    </location>
</feature>
<evidence type="ECO:0000259" key="3">
    <source>
        <dbReference type="Pfam" id="PF23636"/>
    </source>
</evidence>
<evidence type="ECO:0000313" key="4">
    <source>
        <dbReference type="EMBL" id="SNT34329.1"/>
    </source>
</evidence>
<gene>
    <name evidence="4" type="ORF">SAMN05216252_121117</name>
</gene>
<feature type="transmembrane region" description="Helical" evidence="2">
    <location>
        <begin position="95"/>
        <end position="112"/>
    </location>
</feature>
<dbReference type="InterPro" id="IPR055568">
    <property type="entry name" value="DUF7144"/>
</dbReference>
<keyword evidence="5" id="KW-1185">Reference proteome</keyword>
<keyword evidence="2" id="KW-0472">Membrane</keyword>
<dbReference type="RefSeq" id="WP_245939127.1">
    <property type="nucleotide sequence ID" value="NZ_FZOF01000021.1"/>
</dbReference>